<protein>
    <submittedName>
        <fullName evidence="1">Uncharacterized protein</fullName>
    </submittedName>
</protein>
<gene>
    <name evidence="1" type="ORF">SAMN05216258_11268</name>
</gene>
<evidence type="ECO:0000313" key="2">
    <source>
        <dbReference type="Proteomes" id="UP000199377"/>
    </source>
</evidence>
<dbReference type="AlphaFoldDB" id="A0A1I3N052"/>
<dbReference type="EMBL" id="FOQH01000012">
    <property type="protein sequence ID" value="SFJ02562.1"/>
    <property type="molecule type" value="Genomic_DNA"/>
</dbReference>
<dbReference type="Proteomes" id="UP000199377">
    <property type="component" value="Unassembled WGS sequence"/>
</dbReference>
<proteinExistence type="predicted"/>
<evidence type="ECO:0000313" key="1">
    <source>
        <dbReference type="EMBL" id="SFJ02562.1"/>
    </source>
</evidence>
<name>A0A1I3N052_9RHOB</name>
<reference evidence="1 2" key="1">
    <citation type="submission" date="2016-10" db="EMBL/GenBank/DDBJ databases">
        <authorList>
            <person name="de Groot N.N."/>
        </authorList>
    </citation>
    <scope>NUCLEOTIDE SEQUENCE [LARGE SCALE GENOMIC DNA]</scope>
    <source>
        <strain evidence="1 2">CGMCC 1.11030</strain>
    </source>
</reference>
<sequence>MALAAGGGAGHLRGMRWLALAAMIWAPGAASADWAEARWGMDAPALREIMPEAVETGLEFGGGLQGALVAPDVELAGMRFRAIFQLDRDGLRQVLFEKRRREIAPGDAEALLAGLREALGPETRICRRAGAETSAEVVWATAEAVWRLVSSDFSNPGVFASNGADPRYPLPTDRREAYRELEILTPGYRARGPKAQALPRRLLVRWTDPAAEALASADCP</sequence>
<keyword evidence="2" id="KW-1185">Reference proteome</keyword>
<organism evidence="1 2">
    <name type="scientific">Albimonas pacifica</name>
    <dbReference type="NCBI Taxonomy" id="1114924"/>
    <lineage>
        <taxon>Bacteria</taxon>
        <taxon>Pseudomonadati</taxon>
        <taxon>Pseudomonadota</taxon>
        <taxon>Alphaproteobacteria</taxon>
        <taxon>Rhodobacterales</taxon>
        <taxon>Paracoccaceae</taxon>
        <taxon>Albimonas</taxon>
    </lineage>
</organism>
<accession>A0A1I3N052</accession>